<evidence type="ECO:0000313" key="4">
    <source>
        <dbReference type="Proteomes" id="UP001497045"/>
    </source>
</evidence>
<feature type="compositionally biased region" description="Pro residues" evidence="1">
    <location>
        <begin position="114"/>
        <end position="128"/>
    </location>
</feature>
<feature type="region of interest" description="Disordered" evidence="1">
    <location>
        <begin position="46"/>
        <end position="287"/>
    </location>
</feature>
<accession>A0ABU9IGR5</accession>
<keyword evidence="2" id="KW-0732">Signal</keyword>
<organism evidence="3 4">
    <name type="scientific">Aurantiacibacter gilvus</name>
    <dbReference type="NCBI Taxonomy" id="3139141"/>
    <lineage>
        <taxon>Bacteria</taxon>
        <taxon>Pseudomonadati</taxon>
        <taxon>Pseudomonadota</taxon>
        <taxon>Alphaproteobacteria</taxon>
        <taxon>Sphingomonadales</taxon>
        <taxon>Erythrobacteraceae</taxon>
        <taxon>Aurantiacibacter</taxon>
    </lineage>
</organism>
<dbReference type="EMBL" id="JBBYHV010000002">
    <property type="protein sequence ID" value="MEL1251613.1"/>
    <property type="molecule type" value="Genomic_DNA"/>
</dbReference>
<evidence type="ECO:0000256" key="1">
    <source>
        <dbReference type="SAM" id="MobiDB-lite"/>
    </source>
</evidence>
<evidence type="ECO:0000313" key="3">
    <source>
        <dbReference type="EMBL" id="MEL1251613.1"/>
    </source>
</evidence>
<dbReference type="PROSITE" id="PS51257">
    <property type="entry name" value="PROKAR_LIPOPROTEIN"/>
    <property type="match status" value="1"/>
</dbReference>
<gene>
    <name evidence="3" type="ORF">AAEO60_13130</name>
</gene>
<comment type="caution">
    <text evidence="3">The sequence shown here is derived from an EMBL/GenBank/DDBJ whole genome shotgun (WGS) entry which is preliminary data.</text>
</comment>
<reference evidence="3 4" key="1">
    <citation type="submission" date="2024-04" db="EMBL/GenBank/DDBJ databases">
        <title>Aurantiacibacter sp. DGU6 16S ribosomal RNA gene Genome sequencing and assembly.</title>
        <authorList>
            <person name="Park S."/>
        </authorList>
    </citation>
    <scope>NUCLEOTIDE SEQUENCE [LARGE SCALE GENOMIC DNA]</scope>
    <source>
        <strain evidence="3 4">DGU6</strain>
    </source>
</reference>
<feature type="chain" id="PRO_5045766661" evidence="2">
    <location>
        <begin position="28"/>
        <end position="533"/>
    </location>
</feature>
<feature type="compositionally biased region" description="Low complexity" evidence="1">
    <location>
        <begin position="129"/>
        <end position="139"/>
    </location>
</feature>
<protein>
    <submittedName>
        <fullName evidence="3">Uncharacterized protein</fullName>
    </submittedName>
</protein>
<feature type="compositionally biased region" description="Pro residues" evidence="1">
    <location>
        <begin position="222"/>
        <end position="231"/>
    </location>
</feature>
<feature type="compositionally biased region" description="Pro residues" evidence="1">
    <location>
        <begin position="252"/>
        <end position="264"/>
    </location>
</feature>
<evidence type="ECO:0000256" key="2">
    <source>
        <dbReference type="SAM" id="SignalP"/>
    </source>
</evidence>
<feature type="compositionally biased region" description="Low complexity" evidence="1">
    <location>
        <begin position="183"/>
        <end position="193"/>
    </location>
</feature>
<dbReference type="Proteomes" id="UP001497045">
    <property type="component" value="Unassembled WGS sequence"/>
</dbReference>
<feature type="compositionally biased region" description="Pro residues" evidence="1">
    <location>
        <begin position="164"/>
        <end position="182"/>
    </location>
</feature>
<feature type="compositionally biased region" description="Low complexity" evidence="1">
    <location>
        <begin position="208"/>
        <end position="221"/>
    </location>
</feature>
<sequence length="533" mass="54349">MRRNNRLKQALLLAGTAVSLSGCIAAAAIPIVAGAGGIVRSGVEGREANPAGEPVADGRVEIQPVPAPSPTPEPATLSAPEPALAAATPPAPTPASPEPEPEPRPSFSMLETPAPSPALPPAPEPEPATPALATVEPLPQTSAPPPATRNQSEPVIVMTLADVPPAPSPAPAPTPDPVPEPEPQAATLAAAEPPVEPPAPAPEPSSEPEPGSAELAAAELPAVPPSNPAPEPANETLETAFADLSEPEPEPEPAPMPAPAPEPAPAELAEVEPEPAPAPAPAAMPEPAPEPVELAVAELPAVPPGEPPVSMPMPTRAPAPAPVPAPQQAELAPVEPPVAPAELAPAVEPGQGLVGYAALRSYALRTLGGGLPLPSAMLADPTTLQPVRRECSGNSPTIVIDLDPAGGLVPLAGPLGINNALAGILRELRARDVNVAWITDRTPLDARAVRDRLVASGLDPDSRDSIYVERYPGETKQARRESIGQTSCIIAVAGDERADFDDLYNYLIDYSDARALEPMLGSGWFIIDNPVGE</sequence>
<keyword evidence="4" id="KW-1185">Reference proteome</keyword>
<proteinExistence type="predicted"/>
<feature type="compositionally biased region" description="Pro residues" evidence="1">
    <location>
        <begin position="89"/>
        <end position="98"/>
    </location>
</feature>
<feature type="compositionally biased region" description="Low complexity" evidence="1">
    <location>
        <begin position="74"/>
        <end position="88"/>
    </location>
</feature>
<dbReference type="Gene3D" id="3.40.50.1000">
    <property type="entry name" value="HAD superfamily/HAD-like"/>
    <property type="match status" value="1"/>
</dbReference>
<feature type="compositionally biased region" description="Pro residues" evidence="1">
    <location>
        <begin position="194"/>
        <end position="207"/>
    </location>
</feature>
<dbReference type="RefSeq" id="WP_341674161.1">
    <property type="nucleotide sequence ID" value="NZ_JBBYHV010000002.1"/>
</dbReference>
<name>A0ABU9IGR5_9SPHN</name>
<feature type="compositionally biased region" description="Pro residues" evidence="1">
    <location>
        <begin position="274"/>
        <end position="287"/>
    </location>
</feature>
<dbReference type="InterPro" id="IPR023214">
    <property type="entry name" value="HAD_sf"/>
</dbReference>
<feature type="signal peptide" evidence="2">
    <location>
        <begin position="1"/>
        <end position="27"/>
    </location>
</feature>